<protein>
    <recommendedName>
        <fullName evidence="4">SIR2-like domain-containing protein</fullName>
    </recommendedName>
</protein>
<feature type="compositionally biased region" description="Basic and acidic residues" evidence="1">
    <location>
        <begin position="363"/>
        <end position="373"/>
    </location>
</feature>
<name>A0A7Y9FKN3_9SPHN</name>
<sequence length="1265" mass="142130">MRFIADGPELPDELLTARDAGQVLFFCGAGVSQAEAHLPNFPSLAGRVLSSLGSALDSPARRLFSASQDFEKATGLTGVVATDRIFGLLEQEFYPEEVRQAVAKALVPPQGYGLGAHRTLLDLSRDPAGVVRLITTNFDRLFEDCDSGIGSFNPPHLPDPRRPTDFRGVIHIHGRVDAQYSRACDDEFVLSSADFGRAYLADGWATRYIQTLLQRFKIVFVGYSADDPPVQYLLEALSREEDRPDDLYAFQSGSVDQAAAQWKHKGVQPIPYDSANGHFALWETLRAWADRARDVDAWQESVIAMAAAGPATLQPHERGIVAHLAATRDGARRLADKGTPLPAEWLCVFDPKRRYAPPGPRDPYVEGSERVDPFDSLGLDSDRPPPPTDPDDRFSSREAPADAWDLLAATEADRERLAPDATGRLRGPDAGRPSKLPTRLWHLGAYLVRVAHEPAAVWWATHQHGLHPDVVSHLEWSLRQQQDRFPASIREAWRLLIAAWRTDPVDPNRQRYDIEAVVAQSGWSTATVRSTIDMYRPLVTVEPPILARLPPGKEEGTIKNVLRPDVKYPRPHEPLVIPPEHLGYALQLLRAQIEHAIVLEREIGGHDRIYFDTTRADDGERPDEDGFQLTGLLATFVNMMVRLAEADRAAAREEFGRWPAGSNPVFERLRIWAAGEPAILDADEAAEVFLSLDDESFWTNQQERDLLYALRDRWAELDANSRQDLERRLLTGSFPWPESRDDLARIAAHYRLNRLQWLSGQGVKFGFDLEAEMTKLRKDDPDWETKFADRTAQPNVGKVRRIPTDTDPTPLEGLPVGEVLAAVREASGRDFETFIDHRPFSGLAERRPAFALAVLTDAARKGEFPAREWAALLHETAKCEPNQRLLTAIAVRLAKLGTEKVAELRHPISEWIRDRATWLLTNLPDVFQAVWDLLVAALAAHPPKDRFKRADAGWVDDGLNQPAGRMVDALFKDASKVDFNSDKGLPTEWKARLDQLLALPGDARRHAIAMTAPHSNWLYFIDSDWTESRLLAVADGDDADAQAFWGGYFWAARTPQLPLYTCLKPAFIALARSGSKRRDHANKLAGMLLAGWAGSDDPAGEDALIPDVELREVLIHGDDELRTQMLWYLQRWSNEPGSKWGDRILPFLERVWPRQRSVRTPQTSGRLVDMALAMPERFVEIVKVILPLLDAVAGSSVRMGHFIDLEEGIASQHPRELLDLLWKVLPEDAWLWPYETRRTLDALKAQEVVRDDTRLAELSRREQNR</sequence>
<reference evidence="2 3" key="2">
    <citation type="submission" date="2020-08" db="EMBL/GenBank/DDBJ databases">
        <title>The Agave Microbiome: Exploring the role of microbial communities in plant adaptations to desert environments.</title>
        <authorList>
            <person name="Partida-Martinez L.P."/>
        </authorList>
    </citation>
    <scope>NUCLEOTIDE SEQUENCE [LARGE SCALE GENOMIC DNA]</scope>
    <source>
        <strain evidence="2 3">AS2.3</strain>
    </source>
</reference>
<reference evidence="2 3" key="1">
    <citation type="submission" date="2020-07" db="EMBL/GenBank/DDBJ databases">
        <authorList>
            <person name="Partida-Martinez L."/>
            <person name="Huntemann M."/>
            <person name="Clum A."/>
            <person name="Wang J."/>
            <person name="Palaniappan K."/>
            <person name="Ritter S."/>
            <person name="Chen I.-M."/>
            <person name="Stamatis D."/>
            <person name="Reddy T."/>
            <person name="O'Malley R."/>
            <person name="Daum C."/>
            <person name="Shapiro N."/>
            <person name="Ivanova N."/>
            <person name="Kyrpides N."/>
            <person name="Woyke T."/>
        </authorList>
    </citation>
    <scope>NUCLEOTIDE SEQUENCE [LARGE SCALE GENOMIC DNA]</scope>
    <source>
        <strain evidence="2 3">AS2.3</strain>
    </source>
</reference>
<dbReference type="Pfam" id="PF13289">
    <property type="entry name" value="SIR2_2"/>
    <property type="match status" value="1"/>
</dbReference>
<organism evidence="2 3">
    <name type="scientific">Sphingomonas melonis</name>
    <dbReference type="NCBI Taxonomy" id="152682"/>
    <lineage>
        <taxon>Bacteria</taxon>
        <taxon>Pseudomonadati</taxon>
        <taxon>Pseudomonadota</taxon>
        <taxon>Alphaproteobacteria</taxon>
        <taxon>Sphingomonadales</taxon>
        <taxon>Sphingomonadaceae</taxon>
        <taxon>Sphingomonas</taxon>
    </lineage>
</organism>
<feature type="region of interest" description="Disordered" evidence="1">
    <location>
        <begin position="357"/>
        <end position="397"/>
    </location>
</feature>
<dbReference type="Gene3D" id="3.40.50.1220">
    <property type="entry name" value="TPP-binding domain"/>
    <property type="match status" value="1"/>
</dbReference>
<comment type="caution">
    <text evidence="2">The sequence shown here is derived from an EMBL/GenBank/DDBJ whole genome shotgun (WGS) entry which is preliminary data.</text>
</comment>
<accession>A0A7Y9FKN3</accession>
<evidence type="ECO:0000256" key="1">
    <source>
        <dbReference type="SAM" id="MobiDB-lite"/>
    </source>
</evidence>
<proteinExistence type="predicted"/>
<dbReference type="InterPro" id="IPR029035">
    <property type="entry name" value="DHS-like_NAD/FAD-binding_dom"/>
</dbReference>
<gene>
    <name evidence="2" type="ORF">HD841_000833</name>
</gene>
<dbReference type="EMBL" id="JACCBY010000001">
    <property type="protein sequence ID" value="NYD89064.1"/>
    <property type="molecule type" value="Genomic_DNA"/>
</dbReference>
<keyword evidence="3" id="KW-1185">Reference proteome</keyword>
<evidence type="ECO:0000313" key="2">
    <source>
        <dbReference type="EMBL" id="NYD89064.1"/>
    </source>
</evidence>
<feature type="region of interest" description="Disordered" evidence="1">
    <location>
        <begin position="410"/>
        <end position="433"/>
    </location>
</feature>
<dbReference type="Proteomes" id="UP000517753">
    <property type="component" value="Unassembled WGS sequence"/>
</dbReference>
<dbReference type="AlphaFoldDB" id="A0A7Y9FKN3"/>
<evidence type="ECO:0000313" key="3">
    <source>
        <dbReference type="Proteomes" id="UP000517753"/>
    </source>
</evidence>
<dbReference type="SUPFAM" id="SSF52467">
    <property type="entry name" value="DHS-like NAD/FAD-binding domain"/>
    <property type="match status" value="1"/>
</dbReference>
<dbReference type="RefSeq" id="WP_179507582.1">
    <property type="nucleotide sequence ID" value="NZ_JACCBY010000001.1"/>
</dbReference>
<evidence type="ECO:0008006" key="4">
    <source>
        <dbReference type="Google" id="ProtNLM"/>
    </source>
</evidence>